<dbReference type="RefSeq" id="XP_008815148.1">
    <property type="nucleotide sequence ID" value="XM_008816926.1"/>
</dbReference>
<evidence type="ECO:0000256" key="1">
    <source>
        <dbReference type="SAM" id="MobiDB-lite"/>
    </source>
</evidence>
<dbReference type="EMBL" id="KI965463">
    <property type="protein sequence ID" value="EUD68300.1"/>
    <property type="molecule type" value="Genomic_DNA"/>
</dbReference>
<feature type="compositionally biased region" description="Basic and acidic residues" evidence="1">
    <location>
        <begin position="624"/>
        <end position="644"/>
    </location>
</feature>
<gene>
    <name evidence="2" type="ORF">C922_01320</name>
</gene>
<reference evidence="2 3" key="1">
    <citation type="submission" date="2013-02" db="EMBL/GenBank/DDBJ databases">
        <title>The Genome Sequence of Plasmodium inui San Antonio 1.</title>
        <authorList>
            <consortium name="The Broad Institute Genome Sequencing Platform"/>
            <consortium name="The Broad Institute Genome Sequencing Center for Infectious Disease"/>
            <person name="Neafsey D."/>
            <person name="Cheeseman I."/>
            <person name="Volkman S."/>
            <person name="Adams J."/>
            <person name="Walker B."/>
            <person name="Young S.K."/>
            <person name="Zeng Q."/>
            <person name="Gargeya S."/>
            <person name="Fitzgerald M."/>
            <person name="Haas B."/>
            <person name="Abouelleil A."/>
            <person name="Alvarado L."/>
            <person name="Arachchi H.M."/>
            <person name="Berlin A.M."/>
            <person name="Chapman S.B."/>
            <person name="Dewar J."/>
            <person name="Goldberg J."/>
            <person name="Griggs A."/>
            <person name="Gujja S."/>
            <person name="Hansen M."/>
            <person name="Howarth C."/>
            <person name="Imamovic A."/>
            <person name="Larimer J."/>
            <person name="McCowan C."/>
            <person name="Murphy C."/>
            <person name="Neiman D."/>
            <person name="Pearson M."/>
            <person name="Priest M."/>
            <person name="Roberts A."/>
            <person name="Saif S."/>
            <person name="Shea T."/>
            <person name="Sisk P."/>
            <person name="Sykes S."/>
            <person name="Wortman J."/>
            <person name="Nusbaum C."/>
            <person name="Birren B."/>
        </authorList>
    </citation>
    <scope>NUCLEOTIDE SEQUENCE [LARGE SCALE GENOMIC DNA]</scope>
    <source>
        <strain evidence="2 3">San Antonio 1</strain>
    </source>
</reference>
<feature type="region of interest" description="Disordered" evidence="1">
    <location>
        <begin position="81"/>
        <end position="280"/>
    </location>
</feature>
<feature type="region of interest" description="Disordered" evidence="1">
    <location>
        <begin position="425"/>
        <end position="444"/>
    </location>
</feature>
<dbReference type="Proteomes" id="UP000030640">
    <property type="component" value="Unassembled WGS sequence"/>
</dbReference>
<evidence type="ECO:0000313" key="2">
    <source>
        <dbReference type="EMBL" id="EUD68300.1"/>
    </source>
</evidence>
<feature type="compositionally biased region" description="Basic and acidic residues" evidence="1">
    <location>
        <begin position="221"/>
        <end position="236"/>
    </location>
</feature>
<dbReference type="GeneID" id="20036594"/>
<protein>
    <submittedName>
        <fullName evidence="2">Uncharacterized protein</fullName>
    </submittedName>
</protein>
<feature type="compositionally biased region" description="Polar residues" evidence="1">
    <location>
        <begin position="833"/>
        <end position="846"/>
    </location>
</feature>
<sequence length="1476" mass="168798">MKIVAIHKGEIAPVTNANGGYHENPSGGYNTDDISGHISGCEKPEAVSSPLGRNFFHTRYANGPLSNGTHRGRMDNSCVFSNTGEDTPVGSDEYVHRSRNTKEWVHTGESDVEKETSPTRGNNPRWGEGRKGAPSTKHPRSEDVENAEEAPDCHSHCSVNKNILTKGGNSRLVKPLNGDPPNRGVKYSPNGESGADQNIYRPRSWKGEDPKCDVPSPVEELPPRRGRGNEEGETKGKGKIPPAYESKSTVDGIDCLPLPDSTTNSSPGNGTSGNSRTRAISHPCENAEEGENRLEKKKNVHNYSSTSTETKRRIIQQRNENGKRLMRGGSRSVGEWKNPLEGNHRGHLIQGDAITAANVPHGRGRSNVKREQLHAESQKGAVVMGSARCQPGGAPVWKENEHVEKGRRSKRGRLVRRTNCISMGGQKNGSLEHAHARDKNEEEAPPMRSLLVFDEISNTWNILWKYGGVSIIKSYSIDVGGSASRHVALNDLQSINNLYGEVTTGVGYLTREKWDLMKRKIYKKFGEKYFFISKDNDGVDGRMSGMRAEDPQRDKSDIAVESIGEVVSKMGKKLREAHNNRNRVKYEEICSMAHDRGGGNVKSMNIERGSVIPFGQSSEGPFLKSEEERKFRKGEHMAKRDGNDGGRSGHGKEGTADTGDTKDTPTKHSKGKEGLTSRKPPAKVPKTNEEERKEQLRRKRHENKLKEELERRERKRRREEEKEKKIRMKEDKKRMREEKKKKKEEERIRRKEERVHLRKVKKLEKWENMERLRRWKRMKKLEKMGELGRVGRRERQEKQEKLSMAHRIDRVDRIDSAKKLKSANPIIGEGRSTKGNSLTRKLNSTPGKDEDNCPNRCSQLGEAHYTPDSAATVVRTSLQDELKKRLFLEKKQKVLKVMRKNVPVQERVYLDVGYGDEASGEGGHECHEFGEDTSRCKAGSWVVSWVLYGRTCRKRFPIEEYGFEKARQMAEEYKRERLNSILNSVSEYDTYVREALSCGPEEGGASCAWSAGTSGESVECEAGRGEPGAPLHAVDRIERMRAPRVQDACTLVASEEQRHHRQLIQFCCELLKKPVSEEQWKNKVKWVQHKKSWNIEIVKKEQNRFIREKIYYSEEKYGYIIGKCIAVYDYLNAEHNLLKSYFDVNVANLQYDNKRHAWKISRYVPNQLNKKNYYFDVSVYGWMCSRKLGLLLAIYLNRRRPLRGDEEMLRRGSSLVRHLQEDSIDRRRCHPRDSSNAGEDHSENVAPKFLDDVKGADLRSSDGQLNRFEEKRVGYFHSNGVTDTSKQSVGGSYADTGRTATGEEEKRGNSNALWGFPDRVSGDAHPVKTNRDGHDRRDGRDESAKRGRKRRKKTNGEEERTPNCETDDEDATKKRRHSQNEEKKIKNKTTAENGMDLKKLYETIHNRKYCQLKEMHTCNEKELLNFLSNEKDRALFLMEDIHIQREDEYYLVNILENYYYYHLCRKLLKVRKRLSM</sequence>
<feature type="compositionally biased region" description="Basic and acidic residues" evidence="1">
    <location>
        <begin position="704"/>
        <end position="752"/>
    </location>
</feature>
<accession>W7A9E0</accession>
<feature type="region of interest" description="Disordered" evidence="1">
    <location>
        <begin position="1223"/>
        <end position="1253"/>
    </location>
</feature>
<keyword evidence="3" id="KW-1185">Reference proteome</keyword>
<feature type="compositionally biased region" description="Basic and acidic residues" evidence="1">
    <location>
        <begin position="1238"/>
        <end position="1253"/>
    </location>
</feature>
<feature type="region of interest" description="Disordered" evidence="1">
    <location>
        <begin position="611"/>
        <end position="752"/>
    </location>
</feature>
<name>W7A9E0_9APIC</name>
<proteinExistence type="predicted"/>
<dbReference type="Gene3D" id="1.20.5.2050">
    <property type="match status" value="1"/>
</dbReference>
<evidence type="ECO:0000313" key="3">
    <source>
        <dbReference type="Proteomes" id="UP000030640"/>
    </source>
</evidence>
<feature type="compositionally biased region" description="Basic and acidic residues" evidence="1">
    <location>
        <begin position="430"/>
        <end position="442"/>
    </location>
</feature>
<feature type="compositionally biased region" description="Basic and acidic residues" evidence="1">
    <location>
        <begin position="1320"/>
        <end position="1345"/>
    </location>
</feature>
<feature type="compositionally biased region" description="Polar residues" evidence="1">
    <location>
        <begin position="1279"/>
        <end position="1290"/>
    </location>
</feature>
<dbReference type="OrthoDB" id="387495at2759"/>
<feature type="region of interest" description="Disordered" evidence="1">
    <location>
        <begin position="1278"/>
        <end position="1391"/>
    </location>
</feature>
<feature type="compositionally biased region" description="Basic and acidic residues" evidence="1">
    <location>
        <begin position="93"/>
        <end position="117"/>
    </location>
</feature>
<feature type="compositionally biased region" description="Basic and acidic residues" evidence="1">
    <location>
        <begin position="650"/>
        <end position="676"/>
    </location>
</feature>
<organism evidence="2 3">
    <name type="scientific">Plasmodium inui San Antonio 1</name>
    <dbReference type="NCBI Taxonomy" id="1237626"/>
    <lineage>
        <taxon>Eukaryota</taxon>
        <taxon>Sar</taxon>
        <taxon>Alveolata</taxon>
        <taxon>Apicomplexa</taxon>
        <taxon>Aconoidasida</taxon>
        <taxon>Haemosporida</taxon>
        <taxon>Plasmodiidae</taxon>
        <taxon>Plasmodium</taxon>
        <taxon>Plasmodium (Plasmodium)</taxon>
    </lineage>
</organism>
<dbReference type="VEuPathDB" id="PlasmoDB:C922_01320"/>
<feature type="compositionally biased region" description="Low complexity" evidence="1">
    <location>
        <begin position="261"/>
        <end position="275"/>
    </location>
</feature>
<feature type="region of interest" description="Disordered" evidence="1">
    <location>
        <begin position="392"/>
        <end position="411"/>
    </location>
</feature>
<feature type="region of interest" description="Disordered" evidence="1">
    <location>
        <begin position="826"/>
        <end position="853"/>
    </location>
</feature>